<evidence type="ECO:0000256" key="1">
    <source>
        <dbReference type="SAM" id="MobiDB-lite"/>
    </source>
</evidence>
<evidence type="ECO:0000313" key="2">
    <source>
        <dbReference type="EMBL" id="ALB24404.1"/>
    </source>
</evidence>
<dbReference type="Proteomes" id="UP000029558">
    <property type="component" value="Plasmid pPSB1-2"/>
</dbReference>
<evidence type="ECO:0000313" key="3">
    <source>
        <dbReference type="Proteomes" id="UP000029558"/>
    </source>
</evidence>
<protein>
    <submittedName>
        <fullName evidence="2">Transcriptional regulator family protein</fullName>
    </submittedName>
</protein>
<reference evidence="2 3" key="1">
    <citation type="journal article" date="2014" name="Genome Announc.">
        <title>Comparative Genome Analysis of Two Isolates of the Fish Pathogen Piscirickettsia salmonis from Different Hosts Reveals Major Differences in Virulence-Associated Secretion Systems.</title>
        <authorList>
            <person name="Bohle H."/>
            <person name="Henriquez P."/>
            <person name="Grothusen H."/>
            <person name="Navas E."/>
            <person name="Sandoval A."/>
            <person name="Bustamante F."/>
            <person name="Bustos P."/>
            <person name="Mancilla M."/>
        </authorList>
    </citation>
    <scope>NUCLEOTIDE SEQUENCE [LARGE SCALE GENOMIC DNA]</scope>
    <source>
        <strain evidence="3">B1-32597</strain>
    </source>
</reference>
<proteinExistence type="predicted"/>
<organism evidence="2 3">
    <name type="scientific">Piscirickettsia salmonis</name>
    <dbReference type="NCBI Taxonomy" id="1238"/>
    <lineage>
        <taxon>Bacteria</taxon>
        <taxon>Pseudomonadati</taxon>
        <taxon>Pseudomonadota</taxon>
        <taxon>Gammaproteobacteria</taxon>
        <taxon>Thiotrichales</taxon>
        <taxon>Piscirickettsiaceae</taxon>
        <taxon>Piscirickettsia</taxon>
    </lineage>
</organism>
<gene>
    <name evidence="2" type="ORF">KU39_2p1</name>
</gene>
<feature type="compositionally biased region" description="Polar residues" evidence="1">
    <location>
        <begin position="132"/>
        <end position="141"/>
    </location>
</feature>
<name>A0AAC8ZQ07_PISSA</name>
<dbReference type="EMBL" id="CP012510">
    <property type="protein sequence ID" value="ALB24404.1"/>
    <property type="molecule type" value="Genomic_DNA"/>
</dbReference>
<geneLocation type="plasmid" evidence="2 3">
    <name>pPSB1-2</name>
</geneLocation>
<feature type="compositionally biased region" description="Low complexity" evidence="1">
    <location>
        <begin position="121"/>
        <end position="131"/>
    </location>
</feature>
<sequence>MWASFYLQNGDTMYTVFNDDVMRNVEQKVNYHPGCLRVIHYLTRRAKKNGTVQASASYIADAVCLSVRHIKRILNMLRKAGVILTDSVKTARYSNTINVITLIPGLGESLYKKTKNDEKQNNTNKTNFNGNMKSPPSDMNVTQENLDEELSFHNNHPRPKQNIQESGKPAVVVIEDSLHQLREAKNQDSNNTLIDELILETEGYLAEAKELEKTKVVVPEYLGKKEDYCITQSLTNDLPLKTAKVTNPCSQSYYHEQQAIHSDSQQQVTNPMSSAYWQETNKQKARETMKFKRILTDKHLKRLTYLSNRFGNKVHEMVWFLKNAYLDEAYSIDKVMGILSAIAPRFSKPIQMP</sequence>
<accession>A0AAC8ZQ07</accession>
<keyword evidence="2" id="KW-0614">Plasmid</keyword>
<dbReference type="AlphaFoldDB" id="A0AAC8ZQ07"/>
<dbReference type="RefSeq" id="WP_075275452.1">
    <property type="nucleotide sequence ID" value="NZ_CP012510.1"/>
</dbReference>
<feature type="region of interest" description="Disordered" evidence="1">
    <location>
        <begin position="115"/>
        <end position="141"/>
    </location>
</feature>